<reference evidence="4 5" key="1">
    <citation type="submission" date="2021-08" db="EMBL/GenBank/DDBJ databases">
        <authorList>
            <person name="Tuo L."/>
        </authorList>
    </citation>
    <scope>NUCLEOTIDE SEQUENCE [LARGE SCALE GENOMIC DNA]</scope>
    <source>
        <strain evidence="4 5">JCM 31229</strain>
    </source>
</reference>
<evidence type="ECO:0000259" key="3">
    <source>
        <dbReference type="Pfam" id="PF07486"/>
    </source>
</evidence>
<dbReference type="EMBL" id="JAINVV010000001">
    <property type="protein sequence ID" value="MBY8820921.1"/>
    <property type="molecule type" value="Genomic_DNA"/>
</dbReference>
<evidence type="ECO:0000313" key="4">
    <source>
        <dbReference type="EMBL" id="MBY8820921.1"/>
    </source>
</evidence>
<keyword evidence="2" id="KW-0732">Signal</keyword>
<sequence length="420" mass="45065">MLLVMSLGLLAAAWVVARTDPVLPPQTVAQGRPPTPPPAVEPLELKAVAPQDAVAINAAVPFSTAPNPAARPFFLASSSPDYARSADCLAAVGLYEAGSGDADGQRAVIQVVLNRLRHPAFPKTICGVVFQGSERSTGCQFTFTCDGAMRRIPSADAWGRARAVAEQMLGGHVYTAVGNATHYHTDWVVPYWSASLDKVTAVGTHLFFRWAGWWGTPPAFRNHYAGGEPAIAKLAGLSEAHRGNAVQMADGTATPVEMTANPVLLARYDKTIVRDGDSFIVPFGRNASPDSFPSLALAACGTLDHCKVMGWAEIAETPRSFPIDPAALAGMSFSYLRNRKTGFEKALWNCDEFDRADKRDCMKPRTIAAQETRAPRAGKERVSLQDLRTALLKPTPEPDAPVAMPPRPKAKPIPMATDEP</sequence>
<evidence type="ECO:0000313" key="5">
    <source>
        <dbReference type="Proteomes" id="UP000706039"/>
    </source>
</evidence>
<comment type="caution">
    <text evidence="4">The sequence shown here is derived from an EMBL/GenBank/DDBJ whole genome shotgun (WGS) entry which is preliminary data.</text>
</comment>
<accession>A0ABS7PI03</accession>
<proteinExistence type="predicted"/>
<dbReference type="InterPro" id="IPR011105">
    <property type="entry name" value="Cell_wall_hydrolase_SleB"/>
</dbReference>
<keyword evidence="4" id="KW-0378">Hydrolase</keyword>
<keyword evidence="5" id="KW-1185">Reference proteome</keyword>
<dbReference type="Proteomes" id="UP000706039">
    <property type="component" value="Unassembled WGS sequence"/>
</dbReference>
<dbReference type="Pfam" id="PF07486">
    <property type="entry name" value="Hydrolase_2"/>
    <property type="match status" value="1"/>
</dbReference>
<gene>
    <name evidence="4" type="ORF">K7G82_01380</name>
</gene>
<feature type="compositionally biased region" description="Pro residues" evidence="1">
    <location>
        <begin position="395"/>
        <end position="407"/>
    </location>
</feature>
<protein>
    <submittedName>
        <fullName evidence="4">Cell wall hydrolase</fullName>
    </submittedName>
</protein>
<feature type="signal peptide" evidence="2">
    <location>
        <begin position="1"/>
        <end position="17"/>
    </location>
</feature>
<feature type="region of interest" description="Disordered" evidence="1">
    <location>
        <begin position="389"/>
        <end position="420"/>
    </location>
</feature>
<dbReference type="Gene3D" id="1.10.10.2520">
    <property type="entry name" value="Cell wall hydrolase SleB, domain 1"/>
    <property type="match status" value="1"/>
</dbReference>
<evidence type="ECO:0000256" key="2">
    <source>
        <dbReference type="SAM" id="SignalP"/>
    </source>
</evidence>
<dbReference type="GO" id="GO:0016787">
    <property type="term" value="F:hydrolase activity"/>
    <property type="evidence" value="ECO:0007669"/>
    <property type="project" value="UniProtKB-KW"/>
</dbReference>
<feature type="domain" description="Cell wall hydrolase SleB" evidence="3">
    <location>
        <begin position="102"/>
        <end position="208"/>
    </location>
</feature>
<dbReference type="InterPro" id="IPR042047">
    <property type="entry name" value="SleB_dom1"/>
</dbReference>
<evidence type="ECO:0000256" key="1">
    <source>
        <dbReference type="SAM" id="MobiDB-lite"/>
    </source>
</evidence>
<feature type="chain" id="PRO_5047095219" evidence="2">
    <location>
        <begin position="18"/>
        <end position="420"/>
    </location>
</feature>
<name>A0ABS7PI03_9SPHN</name>
<organism evidence="4 5">
    <name type="scientific">Sphingomonas colocasiae</name>
    <dbReference type="NCBI Taxonomy" id="1848973"/>
    <lineage>
        <taxon>Bacteria</taxon>
        <taxon>Pseudomonadati</taxon>
        <taxon>Pseudomonadota</taxon>
        <taxon>Alphaproteobacteria</taxon>
        <taxon>Sphingomonadales</taxon>
        <taxon>Sphingomonadaceae</taxon>
        <taxon>Sphingomonas</taxon>
    </lineage>
</organism>